<name>I4B5E1_TURPD</name>
<proteinExistence type="predicted"/>
<evidence type="ECO:0000313" key="1">
    <source>
        <dbReference type="EMBL" id="AFM12498.1"/>
    </source>
</evidence>
<reference evidence="1 2" key="1">
    <citation type="submission" date="2012-06" db="EMBL/GenBank/DDBJ databases">
        <title>The complete chromosome of genome of Turneriella parva DSM 21527.</title>
        <authorList>
            <consortium name="US DOE Joint Genome Institute (JGI-PGF)"/>
            <person name="Lucas S."/>
            <person name="Han J."/>
            <person name="Lapidus A."/>
            <person name="Bruce D."/>
            <person name="Goodwin L."/>
            <person name="Pitluck S."/>
            <person name="Peters L."/>
            <person name="Kyrpides N."/>
            <person name="Mavromatis K."/>
            <person name="Ivanova N."/>
            <person name="Mikhailova N."/>
            <person name="Chertkov O."/>
            <person name="Detter J.C."/>
            <person name="Tapia R."/>
            <person name="Han C."/>
            <person name="Land M."/>
            <person name="Hauser L."/>
            <person name="Markowitz V."/>
            <person name="Cheng J.-F."/>
            <person name="Hugenholtz P."/>
            <person name="Woyke T."/>
            <person name="Wu D."/>
            <person name="Gronow S."/>
            <person name="Wellnitz S."/>
            <person name="Brambilla E."/>
            <person name="Klenk H.-P."/>
            <person name="Eisen J.A."/>
        </authorList>
    </citation>
    <scope>NUCLEOTIDE SEQUENCE [LARGE SCALE GENOMIC DNA]</scope>
    <source>
        <strain evidence="2">ATCC BAA-1111 / DSM 21527 / NCTC 11395 / H</strain>
    </source>
</reference>
<dbReference type="STRING" id="869212.Turpa_1851"/>
<accession>I4B5E1</accession>
<protein>
    <submittedName>
        <fullName evidence="1">Uncharacterized protein</fullName>
    </submittedName>
</protein>
<dbReference type="PATRIC" id="fig|869212.3.peg.1852"/>
<sequence length="154" mass="17325">MNNQCRFILLLEYEGDDELIQAIATIEKNLPGYDYASRPLPIAGQKQGFKFVAVKELRRIATFEKFARKVFSLQSKTYGVRLIPGYVSHTNVVTAAYAPSAGAIFFDDELFLKAQLVLSGKVLASHTLSDETFRDRRTGLYLNDVWQLVKGATK</sequence>
<evidence type="ECO:0000313" key="2">
    <source>
        <dbReference type="Proteomes" id="UP000006048"/>
    </source>
</evidence>
<keyword evidence="2" id="KW-1185">Reference proteome</keyword>
<dbReference type="Proteomes" id="UP000006048">
    <property type="component" value="Chromosome"/>
</dbReference>
<dbReference type="RefSeq" id="WP_014803007.1">
    <property type="nucleotide sequence ID" value="NC_018020.1"/>
</dbReference>
<gene>
    <name evidence="1" type="ordered locus">Turpa_1851</name>
</gene>
<dbReference type="EMBL" id="CP002959">
    <property type="protein sequence ID" value="AFM12498.1"/>
    <property type="molecule type" value="Genomic_DNA"/>
</dbReference>
<organism evidence="1 2">
    <name type="scientific">Turneriella parva (strain ATCC BAA-1111 / DSM 21527 / NCTC 11395 / H)</name>
    <name type="common">Leptospira parva</name>
    <dbReference type="NCBI Taxonomy" id="869212"/>
    <lineage>
        <taxon>Bacteria</taxon>
        <taxon>Pseudomonadati</taxon>
        <taxon>Spirochaetota</taxon>
        <taxon>Spirochaetia</taxon>
        <taxon>Leptospirales</taxon>
        <taxon>Leptospiraceae</taxon>
        <taxon>Turneriella</taxon>
    </lineage>
</organism>
<dbReference type="AlphaFoldDB" id="I4B5E1"/>
<dbReference type="HOGENOM" id="CLU_1703469_0_0_12"/>
<dbReference type="KEGG" id="tpx:Turpa_1851"/>